<proteinExistence type="predicted"/>
<dbReference type="SMART" id="SM00479">
    <property type="entry name" value="EXOIII"/>
    <property type="match status" value="1"/>
</dbReference>
<evidence type="ECO:0000259" key="1">
    <source>
        <dbReference type="SMART" id="SM00479"/>
    </source>
</evidence>
<name>A0ABN1H3R7_9CAUL</name>
<gene>
    <name evidence="2" type="primary">exoX</name>
    <name evidence="2" type="ORF">GCM10009422_26790</name>
</gene>
<dbReference type="RefSeq" id="WP_343794495.1">
    <property type="nucleotide sequence ID" value="NZ_BAAAGA010000007.1"/>
</dbReference>
<accession>A0ABN1H3R7</accession>
<comment type="caution">
    <text evidence="2">The sequence shown here is derived from an EMBL/GenBank/DDBJ whole genome shotgun (WGS) entry which is preliminary data.</text>
</comment>
<dbReference type="CDD" id="cd06127">
    <property type="entry name" value="DEDDh"/>
    <property type="match status" value="1"/>
</dbReference>
<dbReference type="InterPro" id="IPR036397">
    <property type="entry name" value="RNaseH_sf"/>
</dbReference>
<dbReference type="InterPro" id="IPR013520">
    <property type="entry name" value="Ribonucl_H"/>
</dbReference>
<feature type="domain" description="Exonuclease" evidence="1">
    <location>
        <begin position="17"/>
        <end position="187"/>
    </location>
</feature>
<protein>
    <submittedName>
        <fullName evidence="2">Exodeoxyribonuclease X</fullName>
    </submittedName>
</protein>
<dbReference type="EMBL" id="BAAAGA010000007">
    <property type="protein sequence ID" value="GAA0628254.1"/>
    <property type="molecule type" value="Genomic_DNA"/>
</dbReference>
<sequence length="248" mass="27592">MAPLANRRAAPYLPSMRLRVVDLETTGGDRASEIIEVGFVDVVEDGQGGWRAMPPVSKLFRPRGEISFHAMAVHHLTPAHFSPDDPHCDEYALREMFAERADVMVAHAARFERSFIADTAVGGVPWICTVRSAKQVWPQAPGHSNQVLRYWRGLDLDPALANPAHRAGPDAWVTAHLLMDLLKEATVEQMIGWTAEPRRMDKVPFGKHRGQPWASIPADYLRWMAGQGDMDADVVAAARQEMERRAAA</sequence>
<dbReference type="Pfam" id="PF00929">
    <property type="entry name" value="RNase_T"/>
    <property type="match status" value="1"/>
</dbReference>
<keyword evidence="3" id="KW-1185">Reference proteome</keyword>
<dbReference type="InterPro" id="IPR012337">
    <property type="entry name" value="RNaseH-like_sf"/>
</dbReference>
<evidence type="ECO:0000313" key="3">
    <source>
        <dbReference type="Proteomes" id="UP001501352"/>
    </source>
</evidence>
<reference evidence="2 3" key="1">
    <citation type="journal article" date="2019" name="Int. J. Syst. Evol. Microbiol.">
        <title>The Global Catalogue of Microorganisms (GCM) 10K type strain sequencing project: providing services to taxonomists for standard genome sequencing and annotation.</title>
        <authorList>
            <consortium name="The Broad Institute Genomics Platform"/>
            <consortium name="The Broad Institute Genome Sequencing Center for Infectious Disease"/>
            <person name="Wu L."/>
            <person name="Ma J."/>
        </authorList>
    </citation>
    <scope>NUCLEOTIDE SEQUENCE [LARGE SCALE GENOMIC DNA]</scope>
    <source>
        <strain evidence="2 3">JCM 12928</strain>
    </source>
</reference>
<dbReference type="Gene3D" id="3.30.420.10">
    <property type="entry name" value="Ribonuclease H-like superfamily/Ribonuclease H"/>
    <property type="match status" value="1"/>
</dbReference>
<dbReference type="InterPro" id="IPR024530">
    <property type="entry name" value="QSregVF_b"/>
</dbReference>
<evidence type="ECO:0000313" key="2">
    <source>
        <dbReference type="EMBL" id="GAA0628254.1"/>
    </source>
</evidence>
<dbReference type="Pfam" id="PF12843">
    <property type="entry name" value="QSregVF_b"/>
    <property type="match status" value="1"/>
</dbReference>
<dbReference type="Proteomes" id="UP001501352">
    <property type="component" value="Unassembled WGS sequence"/>
</dbReference>
<dbReference type="SUPFAM" id="SSF53098">
    <property type="entry name" value="Ribonuclease H-like"/>
    <property type="match status" value="1"/>
</dbReference>
<organism evidence="2 3">
    <name type="scientific">Brevundimonas kwangchunensis</name>
    <dbReference type="NCBI Taxonomy" id="322163"/>
    <lineage>
        <taxon>Bacteria</taxon>
        <taxon>Pseudomonadati</taxon>
        <taxon>Pseudomonadota</taxon>
        <taxon>Alphaproteobacteria</taxon>
        <taxon>Caulobacterales</taxon>
        <taxon>Caulobacteraceae</taxon>
        <taxon>Brevundimonas</taxon>
    </lineage>
</organism>